<gene>
    <name evidence="2" type="ORF">DEO72_LG8g947</name>
</gene>
<evidence type="ECO:0000313" key="3">
    <source>
        <dbReference type="Proteomes" id="UP000501690"/>
    </source>
</evidence>
<proteinExistence type="predicted"/>
<feature type="chain" id="PRO_5020028099" description="Secreted protein" evidence="1">
    <location>
        <begin position="21"/>
        <end position="110"/>
    </location>
</feature>
<evidence type="ECO:0000313" key="2">
    <source>
        <dbReference type="EMBL" id="QCE02931.1"/>
    </source>
</evidence>
<dbReference type="EMBL" id="CP039352">
    <property type="protein sequence ID" value="QCE02931.1"/>
    <property type="molecule type" value="Genomic_DNA"/>
</dbReference>
<evidence type="ECO:0008006" key="4">
    <source>
        <dbReference type="Google" id="ProtNLM"/>
    </source>
</evidence>
<feature type="signal peptide" evidence="1">
    <location>
        <begin position="1"/>
        <end position="20"/>
    </location>
</feature>
<evidence type="ECO:0000256" key="1">
    <source>
        <dbReference type="SAM" id="SignalP"/>
    </source>
</evidence>
<sequence length="110" mass="12020">MFELFVAYLVVRDLAVAAAASPIVVAIVRAECESEALIIVVNPVVVTVVTFVNEHVCKMCLSAIGQPLRRKAIASPGDHRCCKSSKFCTEWLQFTLEPRLKSSSMASIHT</sequence>
<accession>A0A4D6MQJ4</accession>
<keyword evidence="3" id="KW-1185">Reference proteome</keyword>
<dbReference type="Proteomes" id="UP000501690">
    <property type="component" value="Linkage Group LG8"/>
</dbReference>
<reference evidence="2 3" key="1">
    <citation type="submission" date="2019-04" db="EMBL/GenBank/DDBJ databases">
        <title>An improved genome assembly and genetic linkage map for asparagus bean, Vigna unguiculata ssp. sesquipedialis.</title>
        <authorList>
            <person name="Xia Q."/>
            <person name="Zhang R."/>
            <person name="Dong Y."/>
        </authorList>
    </citation>
    <scope>NUCLEOTIDE SEQUENCE [LARGE SCALE GENOMIC DNA]</scope>
    <source>
        <tissue evidence="2">Leaf</tissue>
    </source>
</reference>
<name>A0A4D6MQJ4_VIGUN</name>
<protein>
    <recommendedName>
        <fullName evidence="4">Secreted protein</fullName>
    </recommendedName>
</protein>
<dbReference type="AlphaFoldDB" id="A0A4D6MQJ4"/>
<keyword evidence="1" id="KW-0732">Signal</keyword>
<organism evidence="2 3">
    <name type="scientific">Vigna unguiculata</name>
    <name type="common">Cowpea</name>
    <dbReference type="NCBI Taxonomy" id="3917"/>
    <lineage>
        <taxon>Eukaryota</taxon>
        <taxon>Viridiplantae</taxon>
        <taxon>Streptophyta</taxon>
        <taxon>Embryophyta</taxon>
        <taxon>Tracheophyta</taxon>
        <taxon>Spermatophyta</taxon>
        <taxon>Magnoliopsida</taxon>
        <taxon>eudicotyledons</taxon>
        <taxon>Gunneridae</taxon>
        <taxon>Pentapetalae</taxon>
        <taxon>rosids</taxon>
        <taxon>fabids</taxon>
        <taxon>Fabales</taxon>
        <taxon>Fabaceae</taxon>
        <taxon>Papilionoideae</taxon>
        <taxon>50 kb inversion clade</taxon>
        <taxon>NPAAA clade</taxon>
        <taxon>indigoferoid/millettioid clade</taxon>
        <taxon>Phaseoleae</taxon>
        <taxon>Vigna</taxon>
    </lineage>
</organism>